<evidence type="ECO:0000313" key="4">
    <source>
        <dbReference type="Proteomes" id="UP000717696"/>
    </source>
</evidence>
<evidence type="ECO:0000256" key="1">
    <source>
        <dbReference type="ARBA" id="ARBA00022737"/>
    </source>
</evidence>
<dbReference type="PANTHER" id="PTHR10039">
    <property type="entry name" value="AMELOGENIN"/>
    <property type="match status" value="1"/>
</dbReference>
<dbReference type="Gene3D" id="3.40.50.300">
    <property type="entry name" value="P-loop containing nucleotide triphosphate hydrolases"/>
    <property type="match status" value="1"/>
</dbReference>
<dbReference type="InterPro" id="IPR056884">
    <property type="entry name" value="NPHP3-like_N"/>
</dbReference>
<dbReference type="InterPro" id="IPR007111">
    <property type="entry name" value="NACHT_NTPase"/>
</dbReference>
<dbReference type="Pfam" id="PF24883">
    <property type="entry name" value="NPHP3_N"/>
    <property type="match status" value="1"/>
</dbReference>
<accession>A0A9P9CXL1</accession>
<keyword evidence="4" id="KW-1185">Reference proteome</keyword>
<name>A0A9P9CXL1_9HYPO</name>
<dbReference type="OrthoDB" id="538223at2759"/>
<protein>
    <recommendedName>
        <fullName evidence="2">NACHT domain-containing protein</fullName>
    </recommendedName>
</protein>
<dbReference type="SUPFAM" id="SSF52540">
    <property type="entry name" value="P-loop containing nucleoside triphosphate hydrolases"/>
    <property type="match status" value="1"/>
</dbReference>
<dbReference type="AlphaFoldDB" id="A0A9P9CXL1"/>
<sequence length="545" mass="60864">MALEGLGIAANVIAVVDLSAKVLSLCFQYSQEVKNAKHDIDRLCDEVKNLKTSSENADQLINGPNGTKLQVSRELRFAVKASKDKLEEVRKKLDRRKTMSRFGIRALKWPFQSKDVERITQGLVHCREAISLALQVDQTTIILNVDEKMVLNRLPVAEGAAFDSHAEEHNSTCLPNTRVELLDHISRWIADPDAKTIFWLNGMAGTGKSTISRTVARSRSKSGDLGASFFFKRGETDRANLAKFFPTVARQLAANIPALATHIKDTIDADSTILGKAVREQLDKLILGPLSKIPQTSRNVSSLVIVVDALDECESDNDIRRLIGLFSDAHSPQFLRLRIFVTSRPELPIRLGFKDVKGSYQDLILHEIPAPVIEHDILTFLHHELGQIRDDFNMSVEDERKLPSDWPGKSNLNRLVTMAIPLFIFAATVCRFIGDCRCGNPDKQLREVLNQMGESDGSKLGMTYSPVLKQQLTGVPRHQKQEIVDKFRLVVGTIVTLASPLSAFAMSQMLDITSDTVYDRLDMLHSVLNVPSTRESPIRLLHLSF</sequence>
<evidence type="ECO:0000259" key="2">
    <source>
        <dbReference type="PROSITE" id="PS50837"/>
    </source>
</evidence>
<dbReference type="PANTHER" id="PTHR10039:SF16">
    <property type="entry name" value="GPI INOSITOL-DEACYLASE"/>
    <property type="match status" value="1"/>
</dbReference>
<comment type="caution">
    <text evidence="3">The sequence shown here is derived from an EMBL/GenBank/DDBJ whole genome shotgun (WGS) entry which is preliminary data.</text>
</comment>
<keyword evidence="1" id="KW-0677">Repeat</keyword>
<dbReference type="EMBL" id="JAGMUU010000081">
    <property type="protein sequence ID" value="KAH7108940.1"/>
    <property type="molecule type" value="Genomic_DNA"/>
</dbReference>
<feature type="domain" description="NACHT" evidence="2">
    <location>
        <begin position="196"/>
        <end position="345"/>
    </location>
</feature>
<proteinExistence type="predicted"/>
<dbReference type="PROSITE" id="PS50837">
    <property type="entry name" value="NACHT"/>
    <property type="match status" value="1"/>
</dbReference>
<dbReference type="Proteomes" id="UP000717696">
    <property type="component" value="Unassembled WGS sequence"/>
</dbReference>
<dbReference type="InterPro" id="IPR027417">
    <property type="entry name" value="P-loop_NTPase"/>
</dbReference>
<gene>
    <name evidence="3" type="ORF">B0J13DRAFT_320783</name>
</gene>
<evidence type="ECO:0000313" key="3">
    <source>
        <dbReference type="EMBL" id="KAH7108940.1"/>
    </source>
</evidence>
<reference evidence="3" key="1">
    <citation type="journal article" date="2021" name="Nat. Commun.">
        <title>Genetic determinants of endophytism in the Arabidopsis root mycobiome.</title>
        <authorList>
            <person name="Mesny F."/>
            <person name="Miyauchi S."/>
            <person name="Thiergart T."/>
            <person name="Pickel B."/>
            <person name="Atanasova L."/>
            <person name="Karlsson M."/>
            <person name="Huettel B."/>
            <person name="Barry K.W."/>
            <person name="Haridas S."/>
            <person name="Chen C."/>
            <person name="Bauer D."/>
            <person name="Andreopoulos W."/>
            <person name="Pangilinan J."/>
            <person name="LaButti K."/>
            <person name="Riley R."/>
            <person name="Lipzen A."/>
            <person name="Clum A."/>
            <person name="Drula E."/>
            <person name="Henrissat B."/>
            <person name="Kohler A."/>
            <person name="Grigoriev I.V."/>
            <person name="Martin F.M."/>
            <person name="Hacquard S."/>
        </authorList>
    </citation>
    <scope>NUCLEOTIDE SEQUENCE</scope>
    <source>
        <strain evidence="3">MPI-CAGE-AT-0021</strain>
    </source>
</reference>
<organism evidence="3 4">
    <name type="scientific">Dactylonectria estremocensis</name>
    <dbReference type="NCBI Taxonomy" id="1079267"/>
    <lineage>
        <taxon>Eukaryota</taxon>
        <taxon>Fungi</taxon>
        <taxon>Dikarya</taxon>
        <taxon>Ascomycota</taxon>
        <taxon>Pezizomycotina</taxon>
        <taxon>Sordariomycetes</taxon>
        <taxon>Hypocreomycetidae</taxon>
        <taxon>Hypocreales</taxon>
        <taxon>Nectriaceae</taxon>
        <taxon>Dactylonectria</taxon>
    </lineage>
</organism>